<feature type="transmembrane region" description="Helical" evidence="3">
    <location>
        <begin position="44"/>
        <end position="66"/>
    </location>
</feature>
<keyword evidence="1" id="KW-0547">Nucleotide-binding</keyword>
<reference evidence="4 5" key="1">
    <citation type="submission" date="2021-06" db="EMBL/GenBank/DDBJ databases">
        <authorList>
            <person name="Palmer J.M."/>
        </authorList>
    </citation>
    <scope>NUCLEOTIDE SEQUENCE [LARGE SCALE GENOMIC DNA]</scope>
    <source>
        <strain evidence="4 5">GA_2019</strain>
        <tissue evidence="4">Muscle</tissue>
    </source>
</reference>
<keyword evidence="2" id="KW-0456">Lyase</keyword>
<evidence type="ECO:0000313" key="4">
    <source>
        <dbReference type="EMBL" id="MEQ2190054.1"/>
    </source>
</evidence>
<gene>
    <name evidence="4" type="primary">ADCY9_3</name>
    <name evidence="4" type="ORF">GOODEAATRI_031581</name>
</gene>
<dbReference type="PANTHER" id="PTHR45627:SF8">
    <property type="entry name" value="ADENYLATE CYCLASE TYPE 9"/>
    <property type="match status" value="1"/>
</dbReference>
<dbReference type="PANTHER" id="PTHR45627">
    <property type="entry name" value="ADENYLATE CYCLASE TYPE 1"/>
    <property type="match status" value="1"/>
</dbReference>
<keyword evidence="3" id="KW-1133">Transmembrane helix</keyword>
<feature type="non-terminal residue" evidence="4">
    <location>
        <position position="1"/>
    </location>
</feature>
<keyword evidence="3" id="KW-0472">Membrane</keyword>
<evidence type="ECO:0000313" key="5">
    <source>
        <dbReference type="Proteomes" id="UP001476798"/>
    </source>
</evidence>
<dbReference type="EMBL" id="JAHRIO010095415">
    <property type="protein sequence ID" value="MEQ2190054.1"/>
    <property type="molecule type" value="Genomic_DNA"/>
</dbReference>
<organism evidence="4 5">
    <name type="scientific">Goodea atripinnis</name>
    <dbReference type="NCBI Taxonomy" id="208336"/>
    <lineage>
        <taxon>Eukaryota</taxon>
        <taxon>Metazoa</taxon>
        <taxon>Chordata</taxon>
        <taxon>Craniata</taxon>
        <taxon>Vertebrata</taxon>
        <taxon>Euteleostomi</taxon>
        <taxon>Actinopterygii</taxon>
        <taxon>Neopterygii</taxon>
        <taxon>Teleostei</taxon>
        <taxon>Neoteleostei</taxon>
        <taxon>Acanthomorphata</taxon>
        <taxon>Ovalentaria</taxon>
        <taxon>Atherinomorphae</taxon>
        <taxon>Cyprinodontiformes</taxon>
        <taxon>Goodeidae</taxon>
        <taxon>Goodea</taxon>
    </lineage>
</organism>
<evidence type="ECO:0000256" key="2">
    <source>
        <dbReference type="ARBA" id="ARBA00023239"/>
    </source>
</evidence>
<proteinExistence type="predicted"/>
<keyword evidence="3" id="KW-0812">Transmembrane</keyword>
<comment type="caution">
    <text evidence="4">The sequence shown here is derived from an EMBL/GenBank/DDBJ whole genome shotgun (WGS) entry which is preliminary data.</text>
</comment>
<name>A0ABV0Q2P3_9TELE</name>
<accession>A0ABV0Q2P3</accession>
<sequence length="120" mass="13658">SSNNAVPVHGMISKKMVFINLMRQNFSTSSDGVSELGLNSSPRLFDFLVTEAILAFFLLLLLVWFLNLESEVSYRLHYHGNVEADKHRSKIQTMRDQAEWLLGNIIPIHVADQLKVFLAL</sequence>
<evidence type="ECO:0000256" key="3">
    <source>
        <dbReference type="SAM" id="Phobius"/>
    </source>
</evidence>
<keyword evidence="5" id="KW-1185">Reference proteome</keyword>
<protein>
    <submittedName>
        <fullName evidence="4">Adenylate cyclase type 9</fullName>
    </submittedName>
</protein>
<evidence type="ECO:0000256" key="1">
    <source>
        <dbReference type="ARBA" id="ARBA00022741"/>
    </source>
</evidence>
<dbReference type="Proteomes" id="UP001476798">
    <property type="component" value="Unassembled WGS sequence"/>
</dbReference>